<dbReference type="PROSITE" id="PS51858">
    <property type="entry name" value="PPPDE"/>
    <property type="match status" value="1"/>
</dbReference>
<evidence type="ECO:0008006" key="9">
    <source>
        <dbReference type="Google" id="ProtNLM"/>
    </source>
</evidence>
<evidence type="ECO:0000259" key="5">
    <source>
        <dbReference type="PROSITE" id="PS51396"/>
    </source>
</evidence>
<dbReference type="CDD" id="cd02947">
    <property type="entry name" value="TRX_family"/>
    <property type="match status" value="1"/>
</dbReference>
<dbReference type="Pfam" id="PF08324">
    <property type="entry name" value="PUL"/>
    <property type="match status" value="1"/>
</dbReference>
<dbReference type="InterPro" id="IPR013535">
    <property type="entry name" value="PUL_dom"/>
</dbReference>
<dbReference type="Proteomes" id="UP000799438">
    <property type="component" value="Unassembled WGS sequence"/>
</dbReference>
<dbReference type="InterPro" id="IPR036249">
    <property type="entry name" value="Thioredoxin-like_sf"/>
</dbReference>
<evidence type="ECO:0000256" key="2">
    <source>
        <dbReference type="ARBA" id="ARBA00022670"/>
    </source>
</evidence>
<evidence type="ECO:0000259" key="4">
    <source>
        <dbReference type="PROSITE" id="PS51352"/>
    </source>
</evidence>
<dbReference type="PANTHER" id="PTHR12378">
    <property type="entry name" value="DESUMOYLATING ISOPEPTIDASE"/>
    <property type="match status" value="1"/>
</dbReference>
<reference evidence="7" key="1">
    <citation type="journal article" date="2020" name="Stud. Mycol.">
        <title>101 Dothideomycetes genomes: a test case for predicting lifestyles and emergence of pathogens.</title>
        <authorList>
            <person name="Haridas S."/>
            <person name="Albert R."/>
            <person name="Binder M."/>
            <person name="Bloem J."/>
            <person name="Labutti K."/>
            <person name="Salamov A."/>
            <person name="Andreopoulos B."/>
            <person name="Baker S."/>
            <person name="Barry K."/>
            <person name="Bills G."/>
            <person name="Bluhm B."/>
            <person name="Cannon C."/>
            <person name="Castanera R."/>
            <person name="Culley D."/>
            <person name="Daum C."/>
            <person name="Ezra D."/>
            <person name="Gonzalez J."/>
            <person name="Henrissat B."/>
            <person name="Kuo A."/>
            <person name="Liang C."/>
            <person name="Lipzen A."/>
            <person name="Lutzoni F."/>
            <person name="Magnuson J."/>
            <person name="Mondo S."/>
            <person name="Nolan M."/>
            <person name="Ohm R."/>
            <person name="Pangilinan J."/>
            <person name="Park H.-J."/>
            <person name="Ramirez L."/>
            <person name="Alfaro M."/>
            <person name="Sun H."/>
            <person name="Tritt A."/>
            <person name="Yoshinaga Y."/>
            <person name="Zwiers L.-H."/>
            <person name="Turgeon B."/>
            <person name="Goodwin S."/>
            <person name="Spatafora J."/>
            <person name="Crous P."/>
            <person name="Grigoriev I."/>
        </authorList>
    </citation>
    <scope>NUCLEOTIDE SEQUENCE</scope>
    <source>
        <strain evidence="7">CBS 121167</strain>
    </source>
</reference>
<keyword evidence="2" id="KW-0645">Protease</keyword>
<dbReference type="SMART" id="SM01179">
    <property type="entry name" value="DUF862"/>
    <property type="match status" value="1"/>
</dbReference>
<dbReference type="GO" id="GO:0006508">
    <property type="term" value="P:proteolysis"/>
    <property type="evidence" value="ECO:0007669"/>
    <property type="project" value="UniProtKB-KW"/>
</dbReference>
<feature type="domain" description="PUL" evidence="5">
    <location>
        <begin position="292"/>
        <end position="583"/>
    </location>
</feature>
<dbReference type="AlphaFoldDB" id="A0A6A6B7L7"/>
<dbReference type="InterPro" id="IPR008580">
    <property type="entry name" value="PPPDE_dom"/>
</dbReference>
<dbReference type="SUPFAM" id="SSF48371">
    <property type="entry name" value="ARM repeat"/>
    <property type="match status" value="1"/>
</dbReference>
<name>A0A6A6B7L7_9PEZI</name>
<accession>A0A6A6B7L7</accession>
<comment type="similarity">
    <text evidence="1">Belongs to the DeSI family.</text>
</comment>
<dbReference type="InterPro" id="IPR016024">
    <property type="entry name" value="ARM-type_fold"/>
</dbReference>
<dbReference type="SUPFAM" id="SSF52833">
    <property type="entry name" value="Thioredoxin-like"/>
    <property type="match status" value="1"/>
</dbReference>
<proteinExistence type="inferred from homology"/>
<dbReference type="EMBL" id="ML995495">
    <property type="protein sequence ID" value="KAF2138771.1"/>
    <property type="molecule type" value="Genomic_DNA"/>
</dbReference>
<dbReference type="Gene3D" id="3.90.1720.30">
    <property type="entry name" value="PPPDE domains"/>
    <property type="match status" value="1"/>
</dbReference>
<evidence type="ECO:0000313" key="8">
    <source>
        <dbReference type="Proteomes" id="UP000799438"/>
    </source>
</evidence>
<gene>
    <name evidence="7" type="ORF">K452DRAFT_276532</name>
</gene>
<dbReference type="PANTHER" id="PTHR12378:SF7">
    <property type="entry name" value="DESUMOYLATING ISOPEPTIDASE 1"/>
    <property type="match status" value="1"/>
</dbReference>
<dbReference type="PROSITE" id="PS51396">
    <property type="entry name" value="PUL"/>
    <property type="match status" value="1"/>
</dbReference>
<evidence type="ECO:0000256" key="3">
    <source>
        <dbReference type="ARBA" id="ARBA00022801"/>
    </source>
</evidence>
<dbReference type="GO" id="GO:0008233">
    <property type="term" value="F:peptidase activity"/>
    <property type="evidence" value="ECO:0007669"/>
    <property type="project" value="UniProtKB-KW"/>
</dbReference>
<dbReference type="GO" id="GO:0070646">
    <property type="term" value="P:protein modification by small protein removal"/>
    <property type="evidence" value="ECO:0007669"/>
    <property type="project" value="TreeGrafter"/>
</dbReference>
<dbReference type="Gene3D" id="1.25.10.10">
    <property type="entry name" value="Leucine-rich Repeat Variant"/>
    <property type="match status" value="1"/>
</dbReference>
<dbReference type="InterPro" id="IPR042266">
    <property type="entry name" value="PPPDE_sf"/>
</dbReference>
<evidence type="ECO:0000259" key="6">
    <source>
        <dbReference type="PROSITE" id="PS51858"/>
    </source>
</evidence>
<keyword evidence="8" id="KW-1185">Reference proteome</keyword>
<dbReference type="Pfam" id="PF05903">
    <property type="entry name" value="Peptidase_C97"/>
    <property type="match status" value="1"/>
</dbReference>
<sequence length="587" mass="63599">MDVQLYVYDLSQGLARQLSQAFLGIQIDAVYHTSVVFGGIEYFFGAGVQTCYPGTTHHGRPMEVVPLGKTSLDMDVISEYLDSLKQIYTAESYDLFAHNCNNFSNDFAMFLVGKGIPEHITSLPQTVLNTPFGQMLKPQIDQAMRTVTQAPVPPQNVPQAQRSQAAPVATNGVSNGSVISAQAGKVHNVTALKQLDSLMTAAKDSCAVIFFTSSRCAPCKICYPAYDELAAEAGPKAVLIKVDTDSSYEVASKYNIRSTPTFITFLKGKQEETWSGADVPKLLGNVRVLVQMAHPAHPHANLDLPKLRGANLRPVTYTKVPPLDKLITKMGDAGKDPSIAMVAAFITTRQDDGAREAPLPSLPHFSTFLRNATTSMPPDALFAAYDLLRVAIADSRVSGYFAEEQEHTTITQLIDHVNKLSDCPYNLRIVALHMACNLFTTPLIRTHLLASHSFCSLLTQLLSTSLLDDQHANVRVSAASLAFNISAANHRSRCEDGHDILPEGDQVELMAAILEALSAEENSKEAILGLVMALGLLVYEAPVDGELLDLCKAMDASSTVLAKEKLCKGESIVKEVGHVLLKKGVDA</sequence>
<dbReference type="InterPro" id="IPR011989">
    <property type="entry name" value="ARM-like"/>
</dbReference>
<organism evidence="7 8">
    <name type="scientific">Aplosporella prunicola CBS 121167</name>
    <dbReference type="NCBI Taxonomy" id="1176127"/>
    <lineage>
        <taxon>Eukaryota</taxon>
        <taxon>Fungi</taxon>
        <taxon>Dikarya</taxon>
        <taxon>Ascomycota</taxon>
        <taxon>Pezizomycotina</taxon>
        <taxon>Dothideomycetes</taxon>
        <taxon>Dothideomycetes incertae sedis</taxon>
        <taxon>Botryosphaeriales</taxon>
        <taxon>Aplosporellaceae</taxon>
        <taxon>Aplosporella</taxon>
    </lineage>
</organism>
<dbReference type="GeneID" id="54296774"/>
<keyword evidence="3" id="KW-0378">Hydrolase</keyword>
<dbReference type="OrthoDB" id="21221at2759"/>
<protein>
    <recommendedName>
        <fullName evidence="9">Thioredoxin domain-containing protein</fullName>
    </recommendedName>
</protein>
<dbReference type="RefSeq" id="XP_033394484.1">
    <property type="nucleotide sequence ID" value="XM_033539278.1"/>
</dbReference>
<evidence type="ECO:0000256" key="1">
    <source>
        <dbReference type="ARBA" id="ARBA00008140"/>
    </source>
</evidence>
<feature type="domain" description="PPPDE" evidence="6">
    <location>
        <begin position="1"/>
        <end position="141"/>
    </location>
</feature>
<dbReference type="InterPro" id="IPR013766">
    <property type="entry name" value="Thioredoxin_domain"/>
</dbReference>
<dbReference type="PROSITE" id="PS51352">
    <property type="entry name" value="THIOREDOXIN_2"/>
    <property type="match status" value="1"/>
</dbReference>
<dbReference type="Pfam" id="PF00085">
    <property type="entry name" value="Thioredoxin"/>
    <property type="match status" value="1"/>
</dbReference>
<dbReference type="Gene3D" id="3.40.30.10">
    <property type="entry name" value="Glutaredoxin"/>
    <property type="match status" value="1"/>
</dbReference>
<feature type="domain" description="Thioredoxin" evidence="4">
    <location>
        <begin position="160"/>
        <end position="298"/>
    </location>
</feature>
<evidence type="ECO:0000313" key="7">
    <source>
        <dbReference type="EMBL" id="KAF2138771.1"/>
    </source>
</evidence>